<dbReference type="SUPFAM" id="SSF52540">
    <property type="entry name" value="P-loop containing nucleoside triphosphate hydrolases"/>
    <property type="match status" value="1"/>
</dbReference>
<dbReference type="Gene3D" id="3.40.50.300">
    <property type="entry name" value="P-loop containing nucleotide triphosphate hydrolases"/>
    <property type="match status" value="1"/>
</dbReference>
<dbReference type="Pfam" id="PF03205">
    <property type="entry name" value="MobB"/>
    <property type="match status" value="1"/>
</dbReference>
<sequence>MRIVQIVGYKNAGKTTLSCEFVRELAGQGIRVGTLKHDAHDFEPELAGKDTWQHRQAGAFLTAITSPSRTAWVHEQSTPVEQLVARMEAKFAQFIVIEGFKTAPYPKIVLLRTEEDVDLFELPNVIAAVVRKPNQAVTDIAEAQVVPLFVQPDVQSFAPLIAYALDVLKSYPIRT</sequence>
<dbReference type="PANTHER" id="PTHR40072:SF1">
    <property type="entry name" value="MOLYBDOPTERIN-GUANINE DINUCLEOTIDE BIOSYNTHESIS ADAPTER PROTEIN"/>
    <property type="match status" value="1"/>
</dbReference>
<proteinExistence type="predicted"/>
<reference evidence="2 3" key="1">
    <citation type="submission" date="2019-07" db="EMBL/GenBank/DDBJ databases">
        <authorList>
            <person name="Kim J.K."/>
            <person name="Cheong H.-M."/>
            <person name="Choi Y."/>
            <person name="Hwang K.J."/>
            <person name="Lee S."/>
            <person name="Choi C."/>
        </authorList>
    </citation>
    <scope>NUCLEOTIDE SEQUENCE [LARGE SCALE GENOMIC DNA]</scope>
    <source>
        <strain evidence="2 3">KS 22</strain>
    </source>
</reference>
<protein>
    <submittedName>
        <fullName evidence="2">Molybdopterin-guanine dinucleotide biosynthesis protein B</fullName>
    </submittedName>
</protein>
<name>A0A7G5BUE5_9BACL</name>
<dbReference type="GO" id="GO:0006777">
    <property type="term" value="P:Mo-molybdopterin cofactor biosynthetic process"/>
    <property type="evidence" value="ECO:0007669"/>
    <property type="project" value="InterPro"/>
</dbReference>
<dbReference type="Proteomes" id="UP000515679">
    <property type="component" value="Chromosome"/>
</dbReference>
<dbReference type="NCBIfam" id="TIGR00176">
    <property type="entry name" value="mobB"/>
    <property type="match status" value="1"/>
</dbReference>
<dbReference type="GO" id="GO:0005525">
    <property type="term" value="F:GTP binding"/>
    <property type="evidence" value="ECO:0007669"/>
    <property type="project" value="InterPro"/>
</dbReference>
<dbReference type="RefSeq" id="WP_182301935.1">
    <property type="nucleotide sequence ID" value="NZ_CP041969.1"/>
</dbReference>
<dbReference type="EMBL" id="CP041969">
    <property type="protein sequence ID" value="QMV40579.1"/>
    <property type="molecule type" value="Genomic_DNA"/>
</dbReference>
<feature type="domain" description="Molybdopterin-guanine dinucleotide biosynthesis protein B (MobB)" evidence="1">
    <location>
        <begin position="3"/>
        <end position="129"/>
    </location>
</feature>
<dbReference type="KEGG" id="cchl:FPL14_04705"/>
<dbReference type="CDD" id="cd03116">
    <property type="entry name" value="MobB"/>
    <property type="match status" value="1"/>
</dbReference>
<evidence type="ECO:0000259" key="1">
    <source>
        <dbReference type="Pfam" id="PF03205"/>
    </source>
</evidence>
<dbReference type="AlphaFoldDB" id="A0A7G5BUE5"/>
<accession>A0A7G5BUE5</accession>
<dbReference type="PANTHER" id="PTHR40072">
    <property type="entry name" value="MOLYBDOPTERIN-GUANINE DINUCLEOTIDE BIOSYNTHESIS ADAPTER PROTEIN-RELATED"/>
    <property type="match status" value="1"/>
</dbReference>
<keyword evidence="3" id="KW-1185">Reference proteome</keyword>
<gene>
    <name evidence="2" type="primary">mobB</name>
    <name evidence="2" type="ORF">FPL14_04705</name>
</gene>
<evidence type="ECO:0000313" key="2">
    <source>
        <dbReference type="EMBL" id="QMV40579.1"/>
    </source>
</evidence>
<dbReference type="InterPro" id="IPR027417">
    <property type="entry name" value="P-loop_NTPase"/>
</dbReference>
<evidence type="ECO:0000313" key="3">
    <source>
        <dbReference type="Proteomes" id="UP000515679"/>
    </source>
</evidence>
<dbReference type="InterPro" id="IPR004435">
    <property type="entry name" value="MobB_dom"/>
</dbReference>
<organism evidence="2 3">
    <name type="scientific">Cohnella cholangitidis</name>
    <dbReference type="NCBI Taxonomy" id="2598458"/>
    <lineage>
        <taxon>Bacteria</taxon>
        <taxon>Bacillati</taxon>
        <taxon>Bacillota</taxon>
        <taxon>Bacilli</taxon>
        <taxon>Bacillales</taxon>
        <taxon>Paenibacillaceae</taxon>
        <taxon>Cohnella</taxon>
    </lineage>
</organism>
<dbReference type="InterPro" id="IPR052539">
    <property type="entry name" value="MGD_biosynthesis_adapter"/>
</dbReference>